<reference evidence="2 3" key="1">
    <citation type="journal article" date="2020" name="BMC Genomics">
        <title>Intraspecific diversification of the crop wild relative Brassica cretica Lam. using demographic model selection.</title>
        <authorList>
            <person name="Kioukis A."/>
            <person name="Michalopoulou V.A."/>
            <person name="Briers L."/>
            <person name="Pirintsos S."/>
            <person name="Studholme D.J."/>
            <person name="Pavlidis P."/>
            <person name="Sarris P.F."/>
        </authorList>
    </citation>
    <scope>NUCLEOTIDE SEQUENCE [LARGE SCALE GENOMIC DNA]</scope>
    <source>
        <strain evidence="3">cv. PFS-1207/04</strain>
    </source>
</reference>
<protein>
    <submittedName>
        <fullName evidence="2">Uncharacterized protein</fullName>
    </submittedName>
</protein>
<sequence length="65" mass="7022">MLAKEEIFGTSKSIGADCIPANSPDTNVKPGGKRLLGQEETSEAGSKKLHKMNSEEDRSSEDQKD</sequence>
<dbReference type="EMBL" id="QGKV02002055">
    <property type="protein sequence ID" value="KAF3494653.1"/>
    <property type="molecule type" value="Genomic_DNA"/>
</dbReference>
<organism evidence="2 3">
    <name type="scientific">Brassica cretica</name>
    <name type="common">Mustard</name>
    <dbReference type="NCBI Taxonomy" id="69181"/>
    <lineage>
        <taxon>Eukaryota</taxon>
        <taxon>Viridiplantae</taxon>
        <taxon>Streptophyta</taxon>
        <taxon>Embryophyta</taxon>
        <taxon>Tracheophyta</taxon>
        <taxon>Spermatophyta</taxon>
        <taxon>Magnoliopsida</taxon>
        <taxon>eudicotyledons</taxon>
        <taxon>Gunneridae</taxon>
        <taxon>Pentapetalae</taxon>
        <taxon>rosids</taxon>
        <taxon>malvids</taxon>
        <taxon>Brassicales</taxon>
        <taxon>Brassicaceae</taxon>
        <taxon>Brassiceae</taxon>
        <taxon>Brassica</taxon>
    </lineage>
</organism>
<accession>A0ABQ7AAF4</accession>
<gene>
    <name evidence="2" type="ORF">DY000_02057854</name>
</gene>
<comment type="caution">
    <text evidence="2">The sequence shown here is derived from an EMBL/GenBank/DDBJ whole genome shotgun (WGS) entry which is preliminary data.</text>
</comment>
<proteinExistence type="predicted"/>
<dbReference type="Proteomes" id="UP000266723">
    <property type="component" value="Unassembled WGS sequence"/>
</dbReference>
<keyword evidence="3" id="KW-1185">Reference proteome</keyword>
<feature type="compositionally biased region" description="Basic and acidic residues" evidence="1">
    <location>
        <begin position="52"/>
        <end position="65"/>
    </location>
</feature>
<evidence type="ECO:0000256" key="1">
    <source>
        <dbReference type="SAM" id="MobiDB-lite"/>
    </source>
</evidence>
<evidence type="ECO:0000313" key="3">
    <source>
        <dbReference type="Proteomes" id="UP000266723"/>
    </source>
</evidence>
<evidence type="ECO:0000313" key="2">
    <source>
        <dbReference type="EMBL" id="KAF3494653.1"/>
    </source>
</evidence>
<feature type="region of interest" description="Disordered" evidence="1">
    <location>
        <begin position="1"/>
        <end position="65"/>
    </location>
</feature>
<name>A0ABQ7AAF4_BRACR</name>